<evidence type="ECO:0000256" key="11">
    <source>
        <dbReference type="HAMAP-Rule" id="MF_01318"/>
    </source>
</evidence>
<evidence type="ECO:0000256" key="4">
    <source>
        <dbReference type="ARBA" id="ARBA00022555"/>
    </source>
</evidence>
<gene>
    <name evidence="11" type="primary">rpl1</name>
    <name evidence="13" type="ORF">IC006_1201</name>
</gene>
<evidence type="ECO:0000256" key="6">
    <source>
        <dbReference type="ARBA" id="ARBA00022845"/>
    </source>
</evidence>
<dbReference type="SUPFAM" id="SSF56808">
    <property type="entry name" value="Ribosomal protein L1"/>
    <property type="match status" value="1"/>
</dbReference>
<protein>
    <recommendedName>
        <fullName evidence="11">Large ribosomal subunit protein uL1</fullName>
    </recommendedName>
</protein>
<evidence type="ECO:0000256" key="9">
    <source>
        <dbReference type="ARBA" id="ARBA00023274"/>
    </source>
</evidence>
<proteinExistence type="inferred from homology"/>
<dbReference type="InterPro" id="IPR002143">
    <property type="entry name" value="Ribosomal_uL1"/>
</dbReference>
<evidence type="ECO:0000313" key="14">
    <source>
        <dbReference type="Proteomes" id="UP000322983"/>
    </source>
</evidence>
<dbReference type="Gene3D" id="3.30.190.20">
    <property type="match status" value="1"/>
</dbReference>
<keyword evidence="6 11" id="KW-0810">Translation regulation</keyword>
<sequence>MIVAKEKLAEAIGKALEEENKTKREFKQSVDMIVTFRDVDMKRGDIKLREVVSLPKPPSKERKVLVVPTFEQTEYTKKAEPNLLLPKDELQKLQGNKRAIKKIATQNDWFLIAPDSMALAGRILGPALGPRGKFPTPLPGAADVTEYVNRYKRSTLLKTKDQPHAQALIGLEDQKPDDLAENSLAVLSVIETKVSNALSKVGNIYIKTTMGKPIKVSTR</sequence>
<evidence type="ECO:0000256" key="3">
    <source>
        <dbReference type="ARBA" id="ARBA00022491"/>
    </source>
</evidence>
<evidence type="ECO:0000313" key="13">
    <source>
        <dbReference type="EMBL" id="BBG23903.1"/>
    </source>
</evidence>
<dbReference type="PANTHER" id="PTHR36427">
    <property type="entry name" value="54S RIBOSOMAL PROTEIN L1, MITOCHONDRIAL"/>
    <property type="match status" value="1"/>
</dbReference>
<keyword evidence="4 11" id="KW-0820">tRNA-binding</keyword>
<dbReference type="NCBIfam" id="NF003244">
    <property type="entry name" value="PRK04203.1"/>
    <property type="match status" value="1"/>
</dbReference>
<keyword evidence="5 11" id="KW-0699">rRNA-binding</keyword>
<dbReference type="CDD" id="cd00403">
    <property type="entry name" value="Ribosomal_L1"/>
    <property type="match status" value="1"/>
</dbReference>
<dbReference type="RefSeq" id="WP_054845576.1">
    <property type="nucleotide sequence ID" value="NZ_AP018929.1"/>
</dbReference>
<keyword evidence="7 11" id="KW-0694">RNA-binding</keyword>
<keyword evidence="3 11" id="KW-0678">Repressor</keyword>
<dbReference type="InterPro" id="IPR028364">
    <property type="entry name" value="Ribosomal_uL1/biogenesis"/>
</dbReference>
<dbReference type="Gene3D" id="3.40.50.790">
    <property type="match status" value="1"/>
</dbReference>
<dbReference type="GO" id="GO:0003735">
    <property type="term" value="F:structural constituent of ribosome"/>
    <property type="evidence" value="ECO:0007669"/>
    <property type="project" value="InterPro"/>
</dbReference>
<dbReference type="GO" id="GO:0006417">
    <property type="term" value="P:regulation of translation"/>
    <property type="evidence" value="ECO:0007669"/>
    <property type="project" value="UniProtKB-KW"/>
</dbReference>
<evidence type="ECO:0000256" key="12">
    <source>
        <dbReference type="RuleBase" id="RU000659"/>
    </source>
</evidence>
<dbReference type="EMBL" id="AP018929">
    <property type="protein sequence ID" value="BBG23903.1"/>
    <property type="molecule type" value="Genomic_DNA"/>
</dbReference>
<keyword evidence="8 11" id="KW-0689">Ribosomal protein</keyword>
<dbReference type="InterPro" id="IPR023673">
    <property type="entry name" value="Ribosomal_uL1_CS"/>
</dbReference>
<dbReference type="GO" id="GO:0015934">
    <property type="term" value="C:large ribosomal subunit"/>
    <property type="evidence" value="ECO:0007669"/>
    <property type="project" value="InterPro"/>
</dbReference>
<dbReference type="Pfam" id="PF00687">
    <property type="entry name" value="Ribosomal_L1"/>
    <property type="match status" value="1"/>
</dbReference>
<dbReference type="GeneID" id="41714959"/>
<evidence type="ECO:0000256" key="7">
    <source>
        <dbReference type="ARBA" id="ARBA00022884"/>
    </source>
</evidence>
<name>A0A510DUK5_9CREN</name>
<evidence type="ECO:0000256" key="8">
    <source>
        <dbReference type="ARBA" id="ARBA00022980"/>
    </source>
</evidence>
<dbReference type="GO" id="GO:0000049">
    <property type="term" value="F:tRNA binding"/>
    <property type="evidence" value="ECO:0007669"/>
    <property type="project" value="UniProtKB-KW"/>
</dbReference>
<accession>A0A510DUK5</accession>
<dbReference type="AlphaFoldDB" id="A0A510DUK5"/>
<dbReference type="GO" id="GO:0019843">
    <property type="term" value="F:rRNA binding"/>
    <property type="evidence" value="ECO:0007669"/>
    <property type="project" value="UniProtKB-UniRule"/>
</dbReference>
<dbReference type="PANTHER" id="PTHR36427:SF3">
    <property type="entry name" value="LARGE RIBOSOMAL SUBUNIT PROTEIN UL1M"/>
    <property type="match status" value="1"/>
</dbReference>
<evidence type="ECO:0000256" key="1">
    <source>
        <dbReference type="ARBA" id="ARBA00010531"/>
    </source>
</evidence>
<dbReference type="InterPro" id="IPR023669">
    <property type="entry name" value="Ribosomal_uL1_arc"/>
</dbReference>
<dbReference type="PROSITE" id="PS01199">
    <property type="entry name" value="RIBOSOMAL_L1"/>
    <property type="match status" value="1"/>
</dbReference>
<dbReference type="FunFam" id="3.40.50.790:FF:000005">
    <property type="entry name" value="50S ribosomal protein L1"/>
    <property type="match status" value="1"/>
</dbReference>
<dbReference type="GO" id="GO:0006412">
    <property type="term" value="P:translation"/>
    <property type="evidence" value="ECO:0007669"/>
    <property type="project" value="UniProtKB-UniRule"/>
</dbReference>
<dbReference type="OrthoDB" id="10382at2157"/>
<keyword evidence="14" id="KW-1185">Reference proteome</keyword>
<comment type="function">
    <text evidence="10">Probably involved in E site tRNA release. Binds directly to 23S rRNA.</text>
</comment>
<dbReference type="Proteomes" id="UP000322983">
    <property type="component" value="Chromosome"/>
</dbReference>
<dbReference type="InterPro" id="IPR023674">
    <property type="entry name" value="Ribosomal_uL1-like"/>
</dbReference>
<keyword evidence="9 11" id="KW-0687">Ribonucleoprotein</keyword>
<dbReference type="PIRSF" id="PIRSF002155">
    <property type="entry name" value="Ribosomal_L1"/>
    <property type="match status" value="1"/>
</dbReference>
<dbReference type="STRING" id="1294262.GCA_001316085_01159"/>
<comment type="function">
    <text evidence="11">Binds directly to 23S rRNA. Probably involved in E site tRNA release.</text>
</comment>
<dbReference type="KEGG" id="step:IC006_1201"/>
<evidence type="ECO:0000256" key="10">
    <source>
        <dbReference type="ARBA" id="ARBA00045545"/>
    </source>
</evidence>
<evidence type="ECO:0000256" key="5">
    <source>
        <dbReference type="ARBA" id="ARBA00022730"/>
    </source>
</evidence>
<comment type="similarity">
    <text evidence="1 11 12">Belongs to the universal ribosomal protein uL1 family.</text>
</comment>
<dbReference type="InterPro" id="IPR016095">
    <property type="entry name" value="Ribosomal_uL1_3-a/b-sand"/>
</dbReference>
<reference evidence="13 14" key="1">
    <citation type="journal article" date="2020" name="Int. J. Syst. Evol. Microbiol.">
        <title>Sulfuracidifex tepidarius gen. nov., sp. nov. and transfer of Sulfolobus metallicus Huber and Stetter 1992 to the genus Sulfuracidifex as Sulfuracidifex metallicus comb. nov.</title>
        <authorList>
            <person name="Itoh T."/>
            <person name="Miura T."/>
            <person name="Sakai H.D."/>
            <person name="Kato S."/>
            <person name="Ohkuma M."/>
            <person name="Takashina T."/>
        </authorList>
    </citation>
    <scope>NUCLEOTIDE SEQUENCE [LARGE SCALE GENOMIC DNA]</scope>
    <source>
        <strain evidence="13 14">IC-006</strain>
    </source>
</reference>
<dbReference type="HAMAP" id="MF_01318_A">
    <property type="entry name" value="Ribosomal_uL1_A"/>
    <property type="match status" value="1"/>
</dbReference>
<comment type="subunit">
    <text evidence="2 11">Part of the 50S ribosomal subunit.</text>
</comment>
<evidence type="ECO:0000256" key="2">
    <source>
        <dbReference type="ARBA" id="ARBA00011838"/>
    </source>
</evidence>
<organism evidence="13 14">
    <name type="scientific">Sulfuracidifex tepidarius</name>
    <dbReference type="NCBI Taxonomy" id="1294262"/>
    <lineage>
        <taxon>Archaea</taxon>
        <taxon>Thermoproteota</taxon>
        <taxon>Thermoprotei</taxon>
        <taxon>Sulfolobales</taxon>
        <taxon>Sulfolobaceae</taxon>
        <taxon>Sulfuracidifex</taxon>
    </lineage>
</organism>
<comment type="function">
    <text evidence="11">Protein L1 is also a translational repressor protein, it controls the translation of its operon by binding to its mRNA.</text>
</comment>